<dbReference type="EMBL" id="FJVC01000183">
    <property type="protein sequence ID" value="CZT44656.1"/>
    <property type="molecule type" value="Genomic_DNA"/>
</dbReference>
<keyword evidence="2" id="KW-1185">Reference proteome</keyword>
<organism evidence="1 2">
    <name type="scientific">Rhynchosporium secalis</name>
    <name type="common">Barley scald fungus</name>
    <dbReference type="NCBI Taxonomy" id="38038"/>
    <lineage>
        <taxon>Eukaryota</taxon>
        <taxon>Fungi</taxon>
        <taxon>Dikarya</taxon>
        <taxon>Ascomycota</taxon>
        <taxon>Pezizomycotina</taxon>
        <taxon>Leotiomycetes</taxon>
        <taxon>Helotiales</taxon>
        <taxon>Ploettnerulaceae</taxon>
        <taxon>Rhynchosporium</taxon>
    </lineage>
</organism>
<dbReference type="Proteomes" id="UP000177625">
    <property type="component" value="Unassembled WGS sequence"/>
</dbReference>
<gene>
    <name evidence="1" type="ORF">RSE6_04855</name>
</gene>
<sequence length="41" mass="4693">MSKGNSRIALIDDSVYIIRGLYEIQGDIYTKIWAKVKAYSL</sequence>
<evidence type="ECO:0000313" key="1">
    <source>
        <dbReference type="EMBL" id="CZT44656.1"/>
    </source>
</evidence>
<reference evidence="2" key="1">
    <citation type="submission" date="2016-03" db="EMBL/GenBank/DDBJ databases">
        <authorList>
            <person name="Guldener U."/>
        </authorList>
    </citation>
    <scope>NUCLEOTIDE SEQUENCE [LARGE SCALE GENOMIC DNA]</scope>
</reference>
<dbReference type="AlphaFoldDB" id="A0A1E1M6D5"/>
<name>A0A1E1M6D5_RHYSE</name>
<accession>A0A1E1M6D5</accession>
<evidence type="ECO:0000313" key="2">
    <source>
        <dbReference type="Proteomes" id="UP000177625"/>
    </source>
</evidence>
<proteinExistence type="predicted"/>
<protein>
    <submittedName>
        <fullName evidence="1">Uncharacterized protein</fullName>
    </submittedName>
</protein>